<dbReference type="HOGENOM" id="CLU_065410_0_0_1"/>
<keyword evidence="2" id="KW-1185">Reference proteome</keyword>
<name>M7SRG4_EUTLA</name>
<gene>
    <name evidence="1" type="ORF">UCREL1_6173</name>
</gene>
<dbReference type="OMA" id="IPFWFDE"/>
<dbReference type="EMBL" id="KB706579">
    <property type="protein sequence ID" value="EMR66832.1"/>
    <property type="molecule type" value="Genomic_DNA"/>
</dbReference>
<organism evidence="1 2">
    <name type="scientific">Eutypa lata (strain UCR-EL1)</name>
    <name type="common">Grapevine dieback disease fungus</name>
    <name type="synonym">Eutypa armeniacae</name>
    <dbReference type="NCBI Taxonomy" id="1287681"/>
    <lineage>
        <taxon>Eukaryota</taxon>
        <taxon>Fungi</taxon>
        <taxon>Dikarya</taxon>
        <taxon>Ascomycota</taxon>
        <taxon>Pezizomycotina</taxon>
        <taxon>Sordariomycetes</taxon>
        <taxon>Xylariomycetidae</taxon>
        <taxon>Xylariales</taxon>
        <taxon>Diatrypaceae</taxon>
        <taxon>Eutypa</taxon>
    </lineage>
</organism>
<dbReference type="KEGG" id="ela:UCREL1_6173"/>
<sequence length="259" mass="27256">MMQDSTQVADFLAFAGSKGVKKVYAGVNADVPNEAFRGFIEQCGAQGIAVGALIGNSQWILDRGTPSLDDNLGWIEQYQGSAPDNSTKFEEVHMDIEPWVLEGWDTPAKQAQYVASWQEKISTIANFSRGLDMAVAADLPFWANTIIPSSSSSSDSSDSTTMDVWTLGVVDSATFMTYRSAPAQLLDVAAPALGAGDATGKPVWLAVETTDVGDAALSYFGRTAGALAADLVTVQEGARAHASFAGIAVHDSVGWPALA</sequence>
<dbReference type="AlphaFoldDB" id="M7SRG4"/>
<evidence type="ECO:0000313" key="1">
    <source>
        <dbReference type="EMBL" id="EMR66832.1"/>
    </source>
</evidence>
<dbReference type="OrthoDB" id="3716526at2759"/>
<accession>M7SRG4</accession>
<dbReference type="Proteomes" id="UP000012174">
    <property type="component" value="Unassembled WGS sequence"/>
</dbReference>
<evidence type="ECO:0000313" key="2">
    <source>
        <dbReference type="Proteomes" id="UP000012174"/>
    </source>
</evidence>
<proteinExistence type="predicted"/>
<protein>
    <submittedName>
        <fullName evidence="1">Putative copper amine oxidase n-terminal domain protein</fullName>
    </submittedName>
</protein>
<reference evidence="2" key="1">
    <citation type="journal article" date="2013" name="Genome Announc.">
        <title>Draft genome sequence of the grapevine dieback fungus Eutypa lata UCR-EL1.</title>
        <authorList>
            <person name="Blanco-Ulate B."/>
            <person name="Rolshausen P.E."/>
            <person name="Cantu D."/>
        </authorList>
    </citation>
    <scope>NUCLEOTIDE SEQUENCE [LARGE SCALE GENOMIC DNA]</scope>
    <source>
        <strain evidence="2">UCR-EL1</strain>
    </source>
</reference>